<dbReference type="PANTHER" id="PTHR33116">
    <property type="entry name" value="REVERSE TRANSCRIPTASE ZINC-BINDING DOMAIN-CONTAINING PROTEIN-RELATED-RELATED"/>
    <property type="match status" value="1"/>
</dbReference>
<dbReference type="PANTHER" id="PTHR33116:SF78">
    <property type="entry name" value="OS12G0587133 PROTEIN"/>
    <property type="match status" value="1"/>
</dbReference>
<comment type="caution">
    <text evidence="1">The sequence shown here is derived from an EMBL/GenBank/DDBJ whole genome shotgun (WGS) entry which is preliminary data.</text>
</comment>
<sequence length="174" mass="19743">MAFIMPKGIIWEVEKRLRTFLWKGHSGGGYAKVAWSHVCHPKEEGGLGIRNILALIKALMSKHLWWIITQDQTSIWVGWPLLSASDRNLFGQLVTRLARGDGGSFFCSGHFFFLLSSIGLVMESYSLFGRTLGTLLVFLYSISLEDRDLWTYWSRTGSVRLLMRGISTGRLLQT</sequence>
<evidence type="ECO:0000313" key="1">
    <source>
        <dbReference type="EMBL" id="KAL0455529.1"/>
    </source>
</evidence>
<name>A0AAW2XNQ4_9LAMI</name>
<accession>A0AAW2XNQ4</accession>
<protein>
    <submittedName>
        <fullName evidence="1">Uncharacterized protein</fullName>
    </submittedName>
</protein>
<dbReference type="EMBL" id="JACGWN010000003">
    <property type="protein sequence ID" value="KAL0455529.1"/>
    <property type="molecule type" value="Genomic_DNA"/>
</dbReference>
<dbReference type="AlphaFoldDB" id="A0AAW2XNQ4"/>
<gene>
    <name evidence="1" type="ORF">Slati_0892100</name>
</gene>
<reference evidence="1" key="2">
    <citation type="journal article" date="2024" name="Plant">
        <title>Genomic evolution and insights into agronomic trait innovations of Sesamum species.</title>
        <authorList>
            <person name="Miao H."/>
            <person name="Wang L."/>
            <person name="Qu L."/>
            <person name="Liu H."/>
            <person name="Sun Y."/>
            <person name="Le M."/>
            <person name="Wang Q."/>
            <person name="Wei S."/>
            <person name="Zheng Y."/>
            <person name="Lin W."/>
            <person name="Duan Y."/>
            <person name="Cao H."/>
            <person name="Xiong S."/>
            <person name="Wang X."/>
            <person name="Wei L."/>
            <person name="Li C."/>
            <person name="Ma Q."/>
            <person name="Ju M."/>
            <person name="Zhao R."/>
            <person name="Li G."/>
            <person name="Mu C."/>
            <person name="Tian Q."/>
            <person name="Mei H."/>
            <person name="Zhang T."/>
            <person name="Gao T."/>
            <person name="Zhang H."/>
        </authorList>
    </citation>
    <scope>NUCLEOTIDE SEQUENCE</scope>
    <source>
        <strain evidence="1">KEN1</strain>
    </source>
</reference>
<proteinExistence type="predicted"/>
<organism evidence="1">
    <name type="scientific">Sesamum latifolium</name>
    <dbReference type="NCBI Taxonomy" id="2727402"/>
    <lineage>
        <taxon>Eukaryota</taxon>
        <taxon>Viridiplantae</taxon>
        <taxon>Streptophyta</taxon>
        <taxon>Embryophyta</taxon>
        <taxon>Tracheophyta</taxon>
        <taxon>Spermatophyta</taxon>
        <taxon>Magnoliopsida</taxon>
        <taxon>eudicotyledons</taxon>
        <taxon>Gunneridae</taxon>
        <taxon>Pentapetalae</taxon>
        <taxon>asterids</taxon>
        <taxon>lamiids</taxon>
        <taxon>Lamiales</taxon>
        <taxon>Pedaliaceae</taxon>
        <taxon>Sesamum</taxon>
    </lineage>
</organism>
<reference evidence="1" key="1">
    <citation type="submission" date="2020-06" db="EMBL/GenBank/DDBJ databases">
        <authorList>
            <person name="Li T."/>
            <person name="Hu X."/>
            <person name="Zhang T."/>
            <person name="Song X."/>
            <person name="Zhang H."/>
            <person name="Dai N."/>
            <person name="Sheng W."/>
            <person name="Hou X."/>
            <person name="Wei L."/>
        </authorList>
    </citation>
    <scope>NUCLEOTIDE SEQUENCE</scope>
    <source>
        <strain evidence="1">KEN1</strain>
        <tissue evidence="1">Leaf</tissue>
    </source>
</reference>